<keyword evidence="3" id="KW-0996">Nickel insertion</keyword>
<dbReference type="HAMAP" id="MF_01389">
    <property type="entry name" value="UreG"/>
    <property type="match status" value="1"/>
</dbReference>
<keyword evidence="5" id="KW-0143">Chaperone</keyword>
<evidence type="ECO:0000256" key="1">
    <source>
        <dbReference type="ARBA" id="ARBA00005732"/>
    </source>
</evidence>
<dbReference type="GO" id="GO:0016151">
    <property type="term" value="F:nickel cation binding"/>
    <property type="evidence" value="ECO:0007669"/>
    <property type="project" value="InterPro"/>
</dbReference>
<dbReference type="EC" id="3.5.1.5" evidence="7"/>
<protein>
    <submittedName>
        <fullName evidence="7">Urease accessory protein</fullName>
        <ecNumber evidence="7">3.5.1.5</ecNumber>
    </submittedName>
</protein>
<keyword evidence="2" id="KW-0547">Nucleotide-binding</keyword>
<dbReference type="Pfam" id="PF02492">
    <property type="entry name" value="cobW"/>
    <property type="match status" value="1"/>
</dbReference>
<evidence type="ECO:0000256" key="3">
    <source>
        <dbReference type="ARBA" id="ARBA00022988"/>
    </source>
</evidence>
<dbReference type="AlphaFoldDB" id="A0A514C9U2"/>
<keyword evidence="7" id="KW-0378">Hydrolase</keyword>
<accession>A0A514C9U2</accession>
<dbReference type="NCBIfam" id="TIGR00101">
    <property type="entry name" value="ureG"/>
    <property type="match status" value="1"/>
</dbReference>
<keyword evidence="4" id="KW-0342">GTP-binding</keyword>
<dbReference type="InterPro" id="IPR003495">
    <property type="entry name" value="CobW/HypB/UreG_nucleotide-bd"/>
</dbReference>
<dbReference type="EMBL" id="MK335897">
    <property type="protein sequence ID" value="QDH76316.1"/>
    <property type="molecule type" value="Genomic_DNA"/>
</dbReference>
<comment type="similarity">
    <text evidence="1">Belongs to the SIMIBI class G3E GTPase family. UreG subfamily.</text>
</comment>
<evidence type="ECO:0000256" key="5">
    <source>
        <dbReference type="ARBA" id="ARBA00023186"/>
    </source>
</evidence>
<dbReference type="SUPFAM" id="SSF52540">
    <property type="entry name" value="P-loop containing nucleoside triphosphate hydrolases"/>
    <property type="match status" value="1"/>
</dbReference>
<dbReference type="PANTHER" id="PTHR31715">
    <property type="entry name" value="UREASE ACCESSORY PROTEIN G"/>
    <property type="match status" value="1"/>
</dbReference>
<reference evidence="7" key="1">
    <citation type="submission" date="2018-12" db="EMBL/GenBank/DDBJ databases">
        <authorList>
            <person name="Hoang C.K."/>
            <person name="Le H.M."/>
        </authorList>
    </citation>
    <scope>NUCLEOTIDE SEQUENCE</scope>
</reference>
<feature type="domain" description="CobW/HypB/UreG nucleotide-binding" evidence="6">
    <location>
        <begin position="8"/>
        <end position="185"/>
    </location>
</feature>
<sequence>MSSNRIPRVGIGGPVGSGKTMLIEQIVPLLSAKGYKAGIISNDVVSKEDADRMRQNLATEKGLVPEELVIGVATGGCPHTAVREDPSINLSVVEEMESKYNYLDLILIESGGDNITTTFSPALADYFIYIIDVTGGDKYPRKRGLGIENCDLLLINKIDIAPYVGADLKIMERDAKIVRNKKPTVFVNSKTGQGVDIVVSYIIRDLLFEASPKTLVNN</sequence>
<proteinExistence type="inferred from homology"/>
<dbReference type="PANTHER" id="PTHR31715:SF0">
    <property type="entry name" value="UREASE ACCESSORY PROTEIN G"/>
    <property type="match status" value="1"/>
</dbReference>
<evidence type="ECO:0000256" key="4">
    <source>
        <dbReference type="ARBA" id="ARBA00023134"/>
    </source>
</evidence>
<dbReference type="GO" id="GO:0003924">
    <property type="term" value="F:GTPase activity"/>
    <property type="evidence" value="ECO:0007669"/>
    <property type="project" value="InterPro"/>
</dbReference>
<evidence type="ECO:0000256" key="2">
    <source>
        <dbReference type="ARBA" id="ARBA00022741"/>
    </source>
</evidence>
<evidence type="ECO:0000313" key="7">
    <source>
        <dbReference type="EMBL" id="QDH76316.1"/>
    </source>
</evidence>
<dbReference type="InterPro" id="IPR027417">
    <property type="entry name" value="P-loop_NTPase"/>
</dbReference>
<dbReference type="GO" id="GO:0009039">
    <property type="term" value="F:urease activity"/>
    <property type="evidence" value="ECO:0007669"/>
    <property type="project" value="UniProtKB-EC"/>
</dbReference>
<evidence type="ECO:0000259" key="6">
    <source>
        <dbReference type="Pfam" id="PF02492"/>
    </source>
</evidence>
<dbReference type="GO" id="GO:0005525">
    <property type="term" value="F:GTP binding"/>
    <property type="evidence" value="ECO:0007669"/>
    <property type="project" value="UniProtKB-KW"/>
</dbReference>
<dbReference type="InterPro" id="IPR004400">
    <property type="entry name" value="UreG"/>
</dbReference>
<dbReference type="PIRSF" id="PIRSF005624">
    <property type="entry name" value="Ni-bind_GTPase"/>
    <property type="match status" value="1"/>
</dbReference>
<dbReference type="Gene3D" id="3.40.50.300">
    <property type="entry name" value="P-loop containing nucleotide triphosphate hydrolases"/>
    <property type="match status" value="1"/>
</dbReference>
<gene>
    <name evidence="7" type="primary">ureG</name>
</gene>
<name>A0A514C9U2_9ZZZZ</name>
<organism evidence="7">
    <name type="scientific">uncultured microorganism</name>
    <dbReference type="NCBI Taxonomy" id="358574"/>
    <lineage>
        <taxon>unclassified sequences</taxon>
        <taxon>environmental samples</taxon>
    </lineage>
</organism>
<dbReference type="GO" id="GO:0043419">
    <property type="term" value="P:urea catabolic process"/>
    <property type="evidence" value="ECO:0007669"/>
    <property type="project" value="InterPro"/>
</dbReference>